<dbReference type="EMBL" id="JADEWZ010000038">
    <property type="protein sequence ID" value="MBE9118119.1"/>
    <property type="molecule type" value="Genomic_DNA"/>
</dbReference>
<accession>A0A8J7DYY8</accession>
<organism evidence="3 4">
    <name type="scientific">Lusitaniella coriacea LEGE 07157</name>
    <dbReference type="NCBI Taxonomy" id="945747"/>
    <lineage>
        <taxon>Bacteria</taxon>
        <taxon>Bacillati</taxon>
        <taxon>Cyanobacteriota</taxon>
        <taxon>Cyanophyceae</taxon>
        <taxon>Spirulinales</taxon>
        <taxon>Lusitaniellaceae</taxon>
        <taxon>Lusitaniella</taxon>
    </lineage>
</organism>
<feature type="transmembrane region" description="Helical" evidence="2">
    <location>
        <begin position="49"/>
        <end position="69"/>
    </location>
</feature>
<reference evidence="3" key="1">
    <citation type="submission" date="2020-10" db="EMBL/GenBank/DDBJ databases">
        <authorList>
            <person name="Castelo-Branco R."/>
            <person name="Eusebio N."/>
            <person name="Adriana R."/>
            <person name="Vieira A."/>
            <person name="Brugerolle De Fraissinette N."/>
            <person name="Rezende De Castro R."/>
            <person name="Schneider M.P."/>
            <person name="Vasconcelos V."/>
            <person name="Leao P.N."/>
        </authorList>
    </citation>
    <scope>NUCLEOTIDE SEQUENCE</scope>
    <source>
        <strain evidence="3">LEGE 07157</strain>
    </source>
</reference>
<gene>
    <name evidence="3" type="ORF">IQ249_19680</name>
</gene>
<dbReference type="RefSeq" id="WP_194031208.1">
    <property type="nucleotide sequence ID" value="NZ_JADEWZ010000038.1"/>
</dbReference>
<evidence type="ECO:0000313" key="4">
    <source>
        <dbReference type="Proteomes" id="UP000654482"/>
    </source>
</evidence>
<evidence type="ECO:0000256" key="2">
    <source>
        <dbReference type="SAM" id="Phobius"/>
    </source>
</evidence>
<sequence length="107" mass="12023">MKNSDREDISVNPESRQHSVWSDLRAMRLLAQVEKDISALKASNVQLRFLLLLSVVILGGSVIVLATLLGTTHNRILQFEQPRSRLPNTRDLIQNSNSKTTDVSSIR</sequence>
<keyword evidence="4" id="KW-1185">Reference proteome</keyword>
<keyword evidence="2" id="KW-1133">Transmembrane helix</keyword>
<keyword evidence="2" id="KW-0472">Membrane</keyword>
<dbReference type="Proteomes" id="UP000654482">
    <property type="component" value="Unassembled WGS sequence"/>
</dbReference>
<feature type="region of interest" description="Disordered" evidence="1">
    <location>
        <begin position="88"/>
        <end position="107"/>
    </location>
</feature>
<keyword evidence="2" id="KW-0812">Transmembrane</keyword>
<feature type="compositionally biased region" description="Polar residues" evidence="1">
    <location>
        <begin position="91"/>
        <end position="107"/>
    </location>
</feature>
<evidence type="ECO:0000256" key="1">
    <source>
        <dbReference type="SAM" id="MobiDB-lite"/>
    </source>
</evidence>
<protein>
    <submittedName>
        <fullName evidence="3">Uncharacterized protein</fullName>
    </submittedName>
</protein>
<name>A0A8J7DYY8_9CYAN</name>
<dbReference type="AlphaFoldDB" id="A0A8J7DYY8"/>
<evidence type="ECO:0000313" key="3">
    <source>
        <dbReference type="EMBL" id="MBE9118119.1"/>
    </source>
</evidence>
<comment type="caution">
    <text evidence="3">The sequence shown here is derived from an EMBL/GenBank/DDBJ whole genome shotgun (WGS) entry which is preliminary data.</text>
</comment>
<proteinExistence type="predicted"/>